<evidence type="ECO:0000313" key="1">
    <source>
        <dbReference type="EMBL" id="NMJ41037.1"/>
    </source>
</evidence>
<accession>A0A848EBY0</accession>
<dbReference type="Proteomes" id="UP000548582">
    <property type="component" value="Unassembled WGS sequence"/>
</dbReference>
<dbReference type="EMBL" id="JABBKX010000002">
    <property type="protein sequence ID" value="NMJ41037.1"/>
    <property type="molecule type" value="Genomic_DNA"/>
</dbReference>
<comment type="caution">
    <text evidence="1">The sequence shown here is derived from an EMBL/GenBank/DDBJ whole genome shotgun (WGS) entry which is preliminary data.</text>
</comment>
<evidence type="ECO:0000313" key="2">
    <source>
        <dbReference type="Proteomes" id="UP000548582"/>
    </source>
</evidence>
<keyword evidence="2" id="KW-1185">Reference proteome</keyword>
<organism evidence="1 2">
    <name type="scientific">Neoroseomonas marina</name>
    <dbReference type="NCBI Taxonomy" id="1232220"/>
    <lineage>
        <taxon>Bacteria</taxon>
        <taxon>Pseudomonadati</taxon>
        <taxon>Pseudomonadota</taxon>
        <taxon>Alphaproteobacteria</taxon>
        <taxon>Acetobacterales</taxon>
        <taxon>Acetobacteraceae</taxon>
        <taxon>Neoroseomonas</taxon>
    </lineage>
</organism>
<dbReference type="Pfam" id="PF11453">
    <property type="entry name" value="DUF2950"/>
    <property type="match status" value="1"/>
</dbReference>
<gene>
    <name evidence="1" type="ORF">GWK16_07290</name>
</gene>
<protein>
    <submittedName>
        <fullName evidence="1">DUF2950 domain-containing protein</fullName>
    </submittedName>
</protein>
<proteinExistence type="predicted"/>
<dbReference type="InterPro" id="IPR021556">
    <property type="entry name" value="DUF2950"/>
</dbReference>
<dbReference type="RefSeq" id="WP_170053281.1">
    <property type="nucleotide sequence ID" value="NZ_JABBKX010000002.1"/>
</dbReference>
<name>A0A848EBY0_9PROT</name>
<reference evidence="1 2" key="1">
    <citation type="submission" date="2020-03" db="EMBL/GenBank/DDBJ databases">
        <authorList>
            <person name="Sun Q."/>
        </authorList>
    </citation>
    <scope>NUCLEOTIDE SEQUENCE [LARGE SCALE GENOMIC DNA]</scope>
    <source>
        <strain evidence="1 2">JC162</strain>
    </source>
</reference>
<sequence>MSTRSAVTVTSCAPRRVGRDPLAGRVGMSLARAGHRCQVLGDCRTDFRGPEGERQGPAAPGGAMDYVVNGHMTGGFAIIASPARCGSTGIKTFMISHDGMVWEQDLGPGTEREAAAIEAFDPDQDWPRVAE</sequence>
<dbReference type="AlphaFoldDB" id="A0A848EBY0"/>